<dbReference type="HOGENOM" id="CLU_030307_1_0_1"/>
<proteinExistence type="predicted"/>
<evidence type="ECO:0000313" key="1">
    <source>
        <dbReference type="EMBL" id="EAZ24957.1"/>
    </source>
</evidence>
<name>A3ACB8_ORYSJ</name>
<dbReference type="PANTHER" id="PTHR13109:SF7">
    <property type="entry name" value="NEUROCHONDRIN"/>
    <property type="match status" value="1"/>
</dbReference>
<dbReference type="Pfam" id="PF05536">
    <property type="entry name" value="Neurochondrin"/>
    <property type="match status" value="1"/>
</dbReference>
<dbReference type="AlphaFoldDB" id="A3ACB8"/>
<organism evidence="1">
    <name type="scientific">Oryza sativa subsp. japonica</name>
    <name type="common">Rice</name>
    <dbReference type="NCBI Taxonomy" id="39947"/>
    <lineage>
        <taxon>Eukaryota</taxon>
        <taxon>Viridiplantae</taxon>
        <taxon>Streptophyta</taxon>
        <taxon>Embryophyta</taxon>
        <taxon>Tracheophyta</taxon>
        <taxon>Spermatophyta</taxon>
        <taxon>Magnoliopsida</taxon>
        <taxon>Liliopsida</taxon>
        <taxon>Poales</taxon>
        <taxon>Poaceae</taxon>
        <taxon>BOP clade</taxon>
        <taxon>Oryzoideae</taxon>
        <taxon>Oryzeae</taxon>
        <taxon>Oryzinae</taxon>
        <taxon>Oryza</taxon>
        <taxon>Oryza sativa</taxon>
    </lineage>
</organism>
<dbReference type="SUPFAM" id="SSF48371">
    <property type="entry name" value="ARM repeat"/>
    <property type="match status" value="1"/>
</dbReference>
<dbReference type="EMBL" id="CM000139">
    <property type="protein sequence ID" value="EAZ24957.1"/>
    <property type="molecule type" value="Genomic_DNA"/>
</dbReference>
<evidence type="ECO:0008006" key="2">
    <source>
        <dbReference type="Google" id="ProtNLM"/>
    </source>
</evidence>
<dbReference type="Proteomes" id="UP000007752">
    <property type="component" value="Chromosome 2"/>
</dbReference>
<reference evidence="1" key="2">
    <citation type="submission" date="2008-12" db="EMBL/GenBank/DDBJ databases">
        <title>Improved gene annotation of the rice (Oryza sativa) genomes.</title>
        <authorList>
            <person name="Wang J."/>
            <person name="Li R."/>
            <person name="Fan W."/>
            <person name="Huang Q."/>
            <person name="Zhang J."/>
            <person name="Zhou Y."/>
            <person name="Hu Y."/>
            <person name="Zi S."/>
            <person name="Li J."/>
            <person name="Ni P."/>
            <person name="Zheng H."/>
            <person name="Zhang Y."/>
            <person name="Zhao M."/>
            <person name="Hao Q."/>
            <person name="McDermott J."/>
            <person name="Samudrala R."/>
            <person name="Kristiansen K."/>
            <person name="Wong G.K.-S."/>
        </authorList>
    </citation>
    <scope>NUCLEOTIDE SEQUENCE</scope>
</reference>
<dbReference type="PANTHER" id="PTHR13109">
    <property type="entry name" value="NEUROCHONDRIN"/>
    <property type="match status" value="1"/>
</dbReference>
<accession>A3ACB8</accession>
<sequence>MTRIPSPNHHLLLHLHAAFHSNSWEVSIQDQCSLRVPNAAPTAEPLSSPARNRCSVRRLTSMDSTPAPAAAAAETPTTAPAFEECLRLLRGERDEQKLAGLLVAANLCRAGDAASVVEVYRAVGPRFLRRLLNTGLGKVEGGKEEDREAYLRLSVTVLSGLARFPEVAADEGVVSTVPLIAEIVSKSSDLAITEECFELLSLIAIASDGGAHTFCEPGVMDMLFLQISNFPDGSRCLELAIHLMQLLVHKIRIDNMTVEKLQGMTSMVTSLARLFAVLHTTVKFEALHMLTALLSQKESPLHDALRSVPSMIWKCQIRVGITAVLQNRVVSSEKLQALLLAECMMSILGENWLSEEYKVPDDQNMMPVDKFVLLVLESARIEVSVLLNELAYLKYESSKNSQRDDAISQKERNLAILFSLIERIIKMISNASSGEGAVCQTIRESTIMKAITGLNETVGLVLDFLQDAKDHGQRKGDDLLAAVRIVGSYLAEAPYACKEKIRHLLEFIFSVEGQDESSSFHSICFMLPMLSQITMEADGCRILASFGGYKMVIDCLIKMIEQNGMMIDTGNMFLACDTIINFLSNMKNAHIQMGSCFVGLLKALVSWTGTADDSSVIITASCLCTLVLDLTTEEFLLSSSDFDSKTLEKLSKLIARSLHQGIPDDDIEQSNQKQIILSGKYYTLFNINWKKEKKSSHLICYRLQEVV</sequence>
<gene>
    <name evidence="1" type="ORF">OsJ_08737</name>
</gene>
<reference evidence="1" key="1">
    <citation type="journal article" date="2005" name="PLoS Biol.">
        <title>The genomes of Oryza sativa: a history of duplications.</title>
        <authorList>
            <person name="Yu J."/>
            <person name="Wang J."/>
            <person name="Lin W."/>
            <person name="Li S."/>
            <person name="Li H."/>
            <person name="Zhou J."/>
            <person name="Ni P."/>
            <person name="Dong W."/>
            <person name="Hu S."/>
            <person name="Zeng C."/>
            <person name="Zhang J."/>
            <person name="Zhang Y."/>
            <person name="Li R."/>
            <person name="Xu Z."/>
            <person name="Li S."/>
            <person name="Li X."/>
            <person name="Zheng H."/>
            <person name="Cong L."/>
            <person name="Lin L."/>
            <person name="Yin J."/>
            <person name="Geng J."/>
            <person name="Li G."/>
            <person name="Shi J."/>
            <person name="Liu J."/>
            <person name="Lv H."/>
            <person name="Li J."/>
            <person name="Wang J."/>
            <person name="Deng Y."/>
            <person name="Ran L."/>
            <person name="Shi X."/>
            <person name="Wang X."/>
            <person name="Wu Q."/>
            <person name="Li C."/>
            <person name="Ren X."/>
            <person name="Wang J."/>
            <person name="Wang X."/>
            <person name="Li D."/>
            <person name="Liu D."/>
            <person name="Zhang X."/>
            <person name="Ji Z."/>
            <person name="Zhao W."/>
            <person name="Sun Y."/>
            <person name="Zhang Z."/>
            <person name="Bao J."/>
            <person name="Han Y."/>
            <person name="Dong L."/>
            <person name="Ji J."/>
            <person name="Chen P."/>
            <person name="Wu S."/>
            <person name="Liu J."/>
            <person name="Xiao Y."/>
            <person name="Bu D."/>
            <person name="Tan J."/>
            <person name="Yang L."/>
            <person name="Ye C."/>
            <person name="Zhang J."/>
            <person name="Xu J."/>
            <person name="Zhou Y."/>
            <person name="Yu Y."/>
            <person name="Zhang B."/>
            <person name="Zhuang S."/>
            <person name="Wei H."/>
            <person name="Liu B."/>
            <person name="Lei M."/>
            <person name="Yu H."/>
            <person name="Li Y."/>
            <person name="Xu H."/>
            <person name="Wei S."/>
            <person name="He X."/>
            <person name="Fang L."/>
            <person name="Zhang Z."/>
            <person name="Zhang Y."/>
            <person name="Huang X."/>
            <person name="Su Z."/>
            <person name="Tong W."/>
            <person name="Li J."/>
            <person name="Tong Z."/>
            <person name="Li S."/>
            <person name="Ye J."/>
            <person name="Wang L."/>
            <person name="Fang L."/>
            <person name="Lei T."/>
            <person name="Chen C."/>
            <person name="Chen H."/>
            <person name="Xu Z."/>
            <person name="Li H."/>
            <person name="Huang H."/>
            <person name="Zhang F."/>
            <person name="Xu H."/>
            <person name="Li N."/>
            <person name="Zhao C."/>
            <person name="Li S."/>
            <person name="Dong L."/>
            <person name="Huang Y."/>
            <person name="Li L."/>
            <person name="Xi Y."/>
            <person name="Qi Q."/>
            <person name="Li W."/>
            <person name="Zhang B."/>
            <person name="Hu W."/>
            <person name="Zhang Y."/>
            <person name="Tian X."/>
            <person name="Jiao Y."/>
            <person name="Liang X."/>
            <person name="Jin J."/>
            <person name="Gao L."/>
            <person name="Zheng W."/>
            <person name="Hao B."/>
            <person name="Liu S."/>
            <person name="Wang W."/>
            <person name="Yuan L."/>
            <person name="Cao M."/>
            <person name="McDermott J."/>
            <person name="Samudrala R."/>
            <person name="Wang J."/>
            <person name="Wong G.K."/>
            <person name="Yang H."/>
        </authorList>
    </citation>
    <scope>NUCLEOTIDE SEQUENCE [LARGE SCALE GENOMIC DNA]</scope>
</reference>
<dbReference type="InterPro" id="IPR016024">
    <property type="entry name" value="ARM-type_fold"/>
</dbReference>
<protein>
    <recommendedName>
        <fullName evidence="2">Neurochondrin family protein</fullName>
    </recommendedName>
</protein>
<dbReference type="InterPro" id="IPR008709">
    <property type="entry name" value="Neurochondrin"/>
</dbReference>